<dbReference type="EMBL" id="JADYXP020000011">
    <property type="protein sequence ID" value="KAL0114366.1"/>
    <property type="molecule type" value="Genomic_DNA"/>
</dbReference>
<dbReference type="AlphaFoldDB" id="A0AAW2FEH8"/>
<evidence type="ECO:0000259" key="8">
    <source>
        <dbReference type="PROSITE" id="PS51252"/>
    </source>
</evidence>
<evidence type="ECO:0000313" key="10">
    <source>
        <dbReference type="EMBL" id="KAL0114366.1"/>
    </source>
</evidence>
<keyword evidence="11" id="KW-1185">Reference proteome</keyword>
<dbReference type="SUPFAM" id="SSF57603">
    <property type="entry name" value="FnI-like domain"/>
    <property type="match status" value="2"/>
</dbReference>
<keyword evidence="2" id="KW-0677">Repeat</keyword>
<dbReference type="Gene3D" id="2.10.22.10">
    <property type="entry name" value="Antistasin, domain 1"/>
    <property type="match status" value="1"/>
</dbReference>
<dbReference type="Gene3D" id="4.10.40.20">
    <property type="match status" value="1"/>
</dbReference>
<feature type="domain" description="VWFC" evidence="7">
    <location>
        <begin position="369"/>
        <end position="426"/>
    </location>
</feature>
<accession>A0AAW2FEH8</accession>
<dbReference type="InterPro" id="IPR001007">
    <property type="entry name" value="VWF_dom"/>
</dbReference>
<evidence type="ECO:0000256" key="5">
    <source>
        <dbReference type="SAM" id="Phobius"/>
    </source>
</evidence>
<feature type="transmembrane region" description="Helical" evidence="5">
    <location>
        <begin position="669"/>
        <end position="693"/>
    </location>
</feature>
<sequence>MRAPLLLLGGIVVLSLAVARALSCVCSPLECDVLTDEDCPGGLTWDPCRCCKVCARVEGEPCGGLFGFSGTCAVGLQCVIMNLLTRSREMDEGVCTKIPGRWRRHCPHGPMMSGSGCNLVGEGVAAENGNAAAAGKCVCGPSVPWCPGEPRPYMYMTRHECRLNLEAKIAYDDLYNSGDMPSSTAIEGTSFGELATRSDREQVGERKESRRNSGSGWKDDERATRSTRIASWTGAARGVDGCPQDSVPNENSSGCKCADCPPHKCRPGQQAVLIRGSFSRTPGSCCPRYNCVPSDHHHRLESFCPEDSVLTDDGICKCVPTCPPPKCRSGQRPVEVRAAKPETPGSCCPLHDCRPSDPISWAKVEEKPQNCIHEGVSRKLGEEWKQNDCITCICNEDGSASCQTTMCKSCENAIPPDPGECCPHCPPLTNSTFDHRPDESCKMSQDDCKMKCYHGFRTDKNNCPICECADDSEVDLAPDVLPEDYKVCPELPHCGLNCDLVKDEDGCSVCACQTPSRYPPPNTTALDAGNDKRICPEVKCDLHCDLVMDENDCTFCECKPPTVGCPPLFGCRKKCSFGYKTNKRGCSICRCQASCMDHLNETHPEGSSWHPNSCTTCTCESGGRLNCKETICSVACGNPLPPKPGTCCPICPITTVKENDMINQITSRGWGTVPITLIVVLALLCLLLIIHIVRSRFRGRLSPSEASYASYPPQYYKCVPVYDTPVHRNEKIVPL</sequence>
<dbReference type="PROSITE" id="PS01208">
    <property type="entry name" value="VWFC_1"/>
    <property type="match status" value="2"/>
</dbReference>
<evidence type="ECO:0000256" key="6">
    <source>
        <dbReference type="SAM" id="SignalP"/>
    </source>
</evidence>
<dbReference type="GO" id="GO:0005576">
    <property type="term" value="C:extracellular region"/>
    <property type="evidence" value="ECO:0007669"/>
    <property type="project" value="InterPro"/>
</dbReference>
<feature type="domain" description="Antistasin-like" evidence="8">
    <location>
        <begin position="565"/>
        <end position="591"/>
    </location>
</feature>
<protein>
    <recommendedName>
        <fullName evidence="12">Cysteine-rich motor neuron 1 protein</fullName>
    </recommendedName>
</protein>
<keyword evidence="3" id="KW-1015">Disulfide bond</keyword>
<dbReference type="GO" id="GO:0005886">
    <property type="term" value="C:plasma membrane"/>
    <property type="evidence" value="ECO:0007669"/>
    <property type="project" value="TreeGrafter"/>
</dbReference>
<feature type="signal peptide" evidence="6">
    <location>
        <begin position="1"/>
        <end position="21"/>
    </location>
</feature>
<dbReference type="Pfam" id="PF00219">
    <property type="entry name" value="IGFBP"/>
    <property type="match status" value="1"/>
</dbReference>
<evidence type="ECO:0000259" key="9">
    <source>
        <dbReference type="PROSITE" id="PS51323"/>
    </source>
</evidence>
<dbReference type="PANTHER" id="PTHR46439">
    <property type="entry name" value="CYSTEINE-RICH MOTOR NEURON 1 PROTEIN"/>
    <property type="match status" value="1"/>
</dbReference>
<evidence type="ECO:0000256" key="2">
    <source>
        <dbReference type="ARBA" id="ARBA00022737"/>
    </source>
</evidence>
<gene>
    <name evidence="10" type="ORF">PUN28_011552</name>
</gene>
<feature type="domain" description="VWFC" evidence="7">
    <location>
        <begin position="593"/>
        <end position="652"/>
    </location>
</feature>
<dbReference type="SUPFAM" id="SSF57184">
    <property type="entry name" value="Growth factor receptor domain"/>
    <property type="match status" value="1"/>
</dbReference>
<keyword evidence="5" id="KW-1133">Transmembrane helix</keyword>
<dbReference type="InterPro" id="IPR000867">
    <property type="entry name" value="IGFBP-like"/>
</dbReference>
<dbReference type="Proteomes" id="UP001430953">
    <property type="component" value="Unassembled WGS sequence"/>
</dbReference>
<feature type="chain" id="PRO_5043363059" description="Cysteine-rich motor neuron 1 protein" evidence="6">
    <location>
        <begin position="22"/>
        <end position="735"/>
    </location>
</feature>
<keyword evidence="1 6" id="KW-0732">Signal</keyword>
<evidence type="ECO:0000313" key="11">
    <source>
        <dbReference type="Proteomes" id="UP001430953"/>
    </source>
</evidence>
<dbReference type="Gene3D" id="2.10.70.10">
    <property type="entry name" value="Complement Module, domain 1"/>
    <property type="match status" value="1"/>
</dbReference>
<dbReference type="InterPro" id="IPR009030">
    <property type="entry name" value="Growth_fac_rcpt_cys_sf"/>
</dbReference>
<dbReference type="Pfam" id="PF00093">
    <property type="entry name" value="VWC"/>
    <property type="match status" value="2"/>
</dbReference>
<name>A0AAW2FEH8_9HYME</name>
<keyword evidence="5" id="KW-0812">Transmembrane</keyword>
<dbReference type="InterPro" id="IPR052624">
    <property type="entry name" value="CRIM1"/>
</dbReference>
<dbReference type="PANTHER" id="PTHR46439:SF1">
    <property type="entry name" value="CYSTEINE-RICH MOTOR NEURON 1 PROTEIN"/>
    <property type="match status" value="1"/>
</dbReference>
<dbReference type="Gene3D" id="6.20.200.20">
    <property type="match status" value="1"/>
</dbReference>
<evidence type="ECO:0000256" key="4">
    <source>
        <dbReference type="SAM" id="MobiDB-lite"/>
    </source>
</evidence>
<evidence type="ECO:0000256" key="1">
    <source>
        <dbReference type="ARBA" id="ARBA00022729"/>
    </source>
</evidence>
<feature type="domain" description="Antistasin-like" evidence="8">
    <location>
        <begin position="441"/>
        <end position="468"/>
    </location>
</feature>
<feature type="domain" description="IGFBP N-terminal" evidence="9">
    <location>
        <begin position="20"/>
        <end position="98"/>
    </location>
</feature>
<dbReference type="InterPro" id="IPR004094">
    <property type="entry name" value="Antistasin-like"/>
</dbReference>
<organism evidence="10 11">
    <name type="scientific">Cardiocondyla obscurior</name>
    <dbReference type="NCBI Taxonomy" id="286306"/>
    <lineage>
        <taxon>Eukaryota</taxon>
        <taxon>Metazoa</taxon>
        <taxon>Ecdysozoa</taxon>
        <taxon>Arthropoda</taxon>
        <taxon>Hexapoda</taxon>
        <taxon>Insecta</taxon>
        <taxon>Pterygota</taxon>
        <taxon>Neoptera</taxon>
        <taxon>Endopterygota</taxon>
        <taxon>Hymenoptera</taxon>
        <taxon>Apocrita</taxon>
        <taxon>Aculeata</taxon>
        <taxon>Formicoidea</taxon>
        <taxon>Formicidae</taxon>
        <taxon>Myrmicinae</taxon>
        <taxon>Cardiocondyla</taxon>
    </lineage>
</organism>
<dbReference type="SUPFAM" id="SSF57262">
    <property type="entry name" value="Leech antihemostatic proteins"/>
    <property type="match status" value="1"/>
</dbReference>
<evidence type="ECO:0008006" key="12">
    <source>
        <dbReference type="Google" id="ProtNLM"/>
    </source>
</evidence>
<dbReference type="Pfam" id="PF02822">
    <property type="entry name" value="Antistasin"/>
    <property type="match status" value="2"/>
</dbReference>
<dbReference type="PROSITE" id="PS51252">
    <property type="entry name" value="ANTISTASIN"/>
    <property type="match status" value="2"/>
</dbReference>
<dbReference type="PROSITE" id="PS50184">
    <property type="entry name" value="VWFC_2"/>
    <property type="match status" value="2"/>
</dbReference>
<evidence type="ECO:0000256" key="3">
    <source>
        <dbReference type="ARBA" id="ARBA00023157"/>
    </source>
</evidence>
<dbReference type="InterPro" id="IPR011061">
    <property type="entry name" value="Hirudin/antistatin"/>
</dbReference>
<keyword evidence="5" id="KW-0472">Membrane</keyword>
<proteinExistence type="predicted"/>
<feature type="compositionally biased region" description="Basic and acidic residues" evidence="4">
    <location>
        <begin position="196"/>
        <end position="224"/>
    </location>
</feature>
<comment type="caution">
    <text evidence="10">The sequence shown here is derived from an EMBL/GenBank/DDBJ whole genome shotgun (WGS) entry which is preliminary data.</text>
</comment>
<reference evidence="10 11" key="1">
    <citation type="submission" date="2023-03" db="EMBL/GenBank/DDBJ databases">
        <title>High recombination rates correlate with genetic variation in Cardiocondyla obscurior ants.</title>
        <authorList>
            <person name="Errbii M."/>
        </authorList>
    </citation>
    <scope>NUCLEOTIDE SEQUENCE [LARGE SCALE GENOMIC DNA]</scope>
    <source>
        <strain evidence="10">Alpha-2009</strain>
        <tissue evidence="10">Whole body</tissue>
    </source>
</reference>
<dbReference type="PROSITE" id="PS51323">
    <property type="entry name" value="IGFBP_N_2"/>
    <property type="match status" value="1"/>
</dbReference>
<feature type="region of interest" description="Disordered" evidence="4">
    <location>
        <begin position="185"/>
        <end position="230"/>
    </location>
</feature>
<dbReference type="GO" id="GO:0004867">
    <property type="term" value="F:serine-type endopeptidase inhibitor activity"/>
    <property type="evidence" value="ECO:0007669"/>
    <property type="project" value="InterPro"/>
</dbReference>
<evidence type="ECO:0000259" key="7">
    <source>
        <dbReference type="PROSITE" id="PS50184"/>
    </source>
</evidence>
<dbReference type="SMART" id="SM00214">
    <property type="entry name" value="VWC"/>
    <property type="match status" value="2"/>
</dbReference>